<dbReference type="Gene3D" id="2.40.37.10">
    <property type="entry name" value="Lyase, Ornithine Decarboxylase, Chain A, domain 1"/>
    <property type="match status" value="1"/>
</dbReference>
<feature type="active site" description="Proton donor" evidence="15">
    <location>
        <position position="501"/>
    </location>
</feature>
<protein>
    <recommendedName>
        <fullName evidence="5 13">Arginine decarboxylase</fullName>
        <ecNumber evidence="5 13">4.1.1.19</ecNumber>
    </recommendedName>
</protein>
<dbReference type="PRINTS" id="PR01179">
    <property type="entry name" value="ODADCRBXLASE"/>
</dbReference>
<keyword evidence="10" id="KW-0745">Spermidine biosynthesis</keyword>
<dbReference type="SUPFAM" id="SSF50621">
    <property type="entry name" value="Alanine racemase C-terminal domain-like"/>
    <property type="match status" value="1"/>
</dbReference>
<comment type="caution">
    <text evidence="18">The sequence shown here is derived from an EMBL/GenBank/DDBJ whole genome shotgun (WGS) entry which is preliminary data.</text>
</comment>
<feature type="domain" description="Arginine decarboxylase helical bundle" evidence="17">
    <location>
        <begin position="369"/>
        <end position="450"/>
    </location>
</feature>
<evidence type="ECO:0000256" key="2">
    <source>
        <dbReference type="ARBA" id="ARBA00001946"/>
    </source>
</evidence>
<dbReference type="GO" id="GO:0046872">
    <property type="term" value="F:metal ion binding"/>
    <property type="evidence" value="ECO:0007669"/>
    <property type="project" value="UniProtKB-KW"/>
</dbReference>
<dbReference type="Gene3D" id="3.20.20.10">
    <property type="entry name" value="Alanine racemase"/>
    <property type="match status" value="1"/>
</dbReference>
<dbReference type="SUPFAM" id="SSF51419">
    <property type="entry name" value="PLP-binding barrel"/>
    <property type="match status" value="1"/>
</dbReference>
<evidence type="ECO:0000313" key="18">
    <source>
        <dbReference type="EMBL" id="HGT39064.1"/>
    </source>
</evidence>
<dbReference type="EMBL" id="DSVQ01000012">
    <property type="protein sequence ID" value="HGT39064.1"/>
    <property type="molecule type" value="Genomic_DNA"/>
</dbReference>
<dbReference type="CDD" id="cd06830">
    <property type="entry name" value="PLPDE_III_ADC"/>
    <property type="match status" value="1"/>
</dbReference>
<gene>
    <name evidence="18" type="primary">speA</name>
    <name evidence="18" type="ORF">ENS64_07345</name>
</gene>
<keyword evidence="9 14" id="KW-0663">Pyridoxal phosphate</keyword>
<accession>A0A7C4QNL6</accession>
<evidence type="ECO:0000256" key="8">
    <source>
        <dbReference type="ARBA" id="ARBA00022842"/>
    </source>
</evidence>
<evidence type="ECO:0000256" key="7">
    <source>
        <dbReference type="ARBA" id="ARBA00022793"/>
    </source>
</evidence>
<keyword evidence="12 18" id="KW-0456">Lyase</keyword>
<name>A0A7C4QNL6_9PLAN</name>
<dbReference type="AlphaFoldDB" id="A0A7C4QNL6"/>
<dbReference type="PANTHER" id="PTHR43295">
    <property type="entry name" value="ARGININE DECARBOXYLASE"/>
    <property type="match status" value="1"/>
</dbReference>
<comment type="cofactor">
    <cofactor evidence="1 14">
        <name>pyridoxal 5'-phosphate</name>
        <dbReference type="ChEBI" id="CHEBI:597326"/>
    </cofactor>
</comment>
<evidence type="ECO:0000256" key="13">
    <source>
        <dbReference type="NCBIfam" id="TIGR01273"/>
    </source>
</evidence>
<evidence type="ECO:0000256" key="9">
    <source>
        <dbReference type="ARBA" id="ARBA00022898"/>
    </source>
</evidence>
<organism evidence="18">
    <name type="scientific">Schlesneria paludicola</name>
    <dbReference type="NCBI Taxonomy" id="360056"/>
    <lineage>
        <taxon>Bacteria</taxon>
        <taxon>Pseudomonadati</taxon>
        <taxon>Planctomycetota</taxon>
        <taxon>Planctomycetia</taxon>
        <taxon>Planctomycetales</taxon>
        <taxon>Planctomycetaceae</taxon>
        <taxon>Schlesneria</taxon>
    </lineage>
</organism>
<evidence type="ECO:0000256" key="4">
    <source>
        <dbReference type="ARBA" id="ARBA00008357"/>
    </source>
</evidence>
<dbReference type="PANTHER" id="PTHR43295:SF9">
    <property type="entry name" value="BIOSYNTHETIC ARGININE DECARBOXYLASE"/>
    <property type="match status" value="1"/>
</dbReference>
<evidence type="ECO:0000256" key="15">
    <source>
        <dbReference type="PIRSR" id="PIRSR600183-50"/>
    </source>
</evidence>
<dbReference type="GO" id="GO:0008295">
    <property type="term" value="P:spermidine biosynthetic process"/>
    <property type="evidence" value="ECO:0007669"/>
    <property type="project" value="UniProtKB-UniRule"/>
</dbReference>
<evidence type="ECO:0000256" key="1">
    <source>
        <dbReference type="ARBA" id="ARBA00001933"/>
    </source>
</evidence>
<dbReference type="GO" id="GO:0006527">
    <property type="term" value="P:L-arginine catabolic process"/>
    <property type="evidence" value="ECO:0007669"/>
    <property type="project" value="InterPro"/>
</dbReference>
<reference evidence="18" key="1">
    <citation type="journal article" date="2020" name="mSystems">
        <title>Genome- and Community-Level Interaction Insights into Carbon Utilization and Element Cycling Functions of Hydrothermarchaeota in Hydrothermal Sediment.</title>
        <authorList>
            <person name="Zhou Z."/>
            <person name="Liu Y."/>
            <person name="Xu W."/>
            <person name="Pan J."/>
            <person name="Luo Z.H."/>
            <person name="Li M."/>
        </authorList>
    </citation>
    <scope>NUCLEOTIDE SEQUENCE [LARGE SCALE GENOMIC DNA]</scope>
    <source>
        <strain evidence="18">SpSt-508</strain>
    </source>
</reference>
<keyword evidence="6" id="KW-0479">Metal-binding</keyword>
<dbReference type="InterPro" id="IPR002985">
    <property type="entry name" value="Arg_decrbxlase"/>
</dbReference>
<dbReference type="InterPro" id="IPR022644">
    <property type="entry name" value="De-COase2_N"/>
</dbReference>
<dbReference type="PIRSF" id="PIRSF001336">
    <property type="entry name" value="Arg_decrbxlase"/>
    <property type="match status" value="1"/>
</dbReference>
<dbReference type="NCBIfam" id="TIGR01273">
    <property type="entry name" value="speA"/>
    <property type="match status" value="1"/>
</dbReference>
<dbReference type="InterPro" id="IPR009006">
    <property type="entry name" value="Ala_racemase/Decarboxylase_C"/>
</dbReference>
<dbReference type="EC" id="4.1.1.19" evidence="5 13"/>
<evidence type="ECO:0000256" key="14">
    <source>
        <dbReference type="PIRSR" id="PIRSR001336-50"/>
    </source>
</evidence>
<keyword evidence="8" id="KW-0460">Magnesium</keyword>
<dbReference type="InterPro" id="IPR029066">
    <property type="entry name" value="PLP-binding_barrel"/>
</dbReference>
<evidence type="ECO:0000259" key="17">
    <source>
        <dbReference type="Pfam" id="PF17810"/>
    </source>
</evidence>
<proteinExistence type="inferred from homology"/>
<dbReference type="NCBIfam" id="NF003763">
    <property type="entry name" value="PRK05354.1"/>
    <property type="match status" value="1"/>
</dbReference>
<comment type="function">
    <text evidence="3">Catalyzes the biosynthesis of agmatine from arginine.</text>
</comment>
<comment type="cofactor">
    <cofactor evidence="2">
        <name>Mg(2+)</name>
        <dbReference type="ChEBI" id="CHEBI:18420"/>
    </cofactor>
</comment>
<comment type="similarity">
    <text evidence="4">Belongs to the Orn/Lys/Arg decarboxylase class-II family. SpeA subfamily.</text>
</comment>
<evidence type="ECO:0000256" key="10">
    <source>
        <dbReference type="ARBA" id="ARBA00023066"/>
    </source>
</evidence>
<dbReference type="PRINTS" id="PR01180">
    <property type="entry name" value="ARGDCRBXLASE"/>
</dbReference>
<keyword evidence="7" id="KW-0210">Decarboxylase</keyword>
<dbReference type="Pfam" id="PF17810">
    <property type="entry name" value="Arg_decarb_HB"/>
    <property type="match status" value="1"/>
</dbReference>
<feature type="domain" description="Orn/DAP/Arg decarboxylase 2 N-terminal" evidence="16">
    <location>
        <begin position="75"/>
        <end position="343"/>
    </location>
</feature>
<dbReference type="GO" id="GO:0008792">
    <property type="term" value="F:arginine decarboxylase activity"/>
    <property type="evidence" value="ECO:0007669"/>
    <property type="project" value="UniProtKB-UniRule"/>
</dbReference>
<evidence type="ECO:0000256" key="6">
    <source>
        <dbReference type="ARBA" id="ARBA00022723"/>
    </source>
</evidence>
<evidence type="ECO:0000259" key="16">
    <source>
        <dbReference type="Pfam" id="PF02784"/>
    </source>
</evidence>
<sequence>MRDEALQRAQQIFCVENWSAGYFEIGPRGRLLARPAAGDPRWVDLKELVDHLVTERGLRTPLLLRFPQILTSQLRKLSQAYSQAMEQFHFGGRHFPVFPMKVNPRREVVEEFLRDSARCRVGLECGSKAELYAALALEQTPDSLLICNGFKDESFLRLAGLGLQAGKRVLVVIEKLNELKMLLKGAQRTNGMPWIGLRAKLYSRGSGKWAASGGEASKFGLTTSELLQCVRLLKEAQLDSRLKLLHFHIGSQITDIKRVKNAMKEAARVYAKLRQLNLDIEYLDIGGGLGVDYDGSKTRSESSMNYTVQEFVNDVVYVIKTVCDEEHVPHPHLVTESGRMMTAYHSVLVTSIRDEIETFADDEPEVTIDADDPQVITELKDLCDGINHKNYVEYYHDALEHKDELHTQFNLGLISLEDRAKGEVLFWETCARALRESAAERFPQEEFADLKTILAAKYLCNFSLFRSAPDSWAIRQLFPIVPLHRLDEPPTDFATFVDVTCDSDGKIDRFVDLKVEKKTLELPKFREDEPYYLGIFLVGAYQEVMGSFHNLFGLPDEAHVVIGADGLYHVTKLVSGSRIGQMVEFARYQPALLQEQFRKRLAAQVQSGRLTEPAAAQLAADYEAAAEQTTYLQ</sequence>
<evidence type="ECO:0000256" key="5">
    <source>
        <dbReference type="ARBA" id="ARBA00012426"/>
    </source>
</evidence>
<evidence type="ECO:0000256" key="3">
    <source>
        <dbReference type="ARBA" id="ARBA00002257"/>
    </source>
</evidence>
<feature type="modified residue" description="N6-(pyridoxal phosphate)lysine" evidence="14">
    <location>
        <position position="101"/>
    </location>
</feature>
<evidence type="ECO:0000256" key="12">
    <source>
        <dbReference type="ARBA" id="ARBA00023239"/>
    </source>
</evidence>
<dbReference type="Pfam" id="PF02784">
    <property type="entry name" value="Orn_Arg_deC_N"/>
    <property type="match status" value="1"/>
</dbReference>
<dbReference type="InterPro" id="IPR040634">
    <property type="entry name" value="Arg_decarb_HB"/>
</dbReference>
<dbReference type="Gene3D" id="1.20.58.930">
    <property type="match status" value="1"/>
</dbReference>
<dbReference type="InterPro" id="IPR000183">
    <property type="entry name" value="Orn/DAP/Arg_de-COase"/>
</dbReference>
<keyword evidence="11" id="KW-0620">Polyamine biosynthesis</keyword>
<evidence type="ECO:0000256" key="11">
    <source>
        <dbReference type="ARBA" id="ARBA00023115"/>
    </source>
</evidence>